<reference evidence="1 2" key="1">
    <citation type="submission" date="2017-09" db="EMBL/GenBank/DDBJ databases">
        <title>Depth-based differentiation of microbial function through sediment-hosted aquifers and enrichment of novel symbionts in the deep terrestrial subsurface.</title>
        <authorList>
            <person name="Probst A.J."/>
            <person name="Ladd B."/>
            <person name="Jarett J.K."/>
            <person name="Geller-Mcgrath D.E."/>
            <person name="Sieber C.M."/>
            <person name="Emerson J.B."/>
            <person name="Anantharaman K."/>
            <person name="Thomas B.C."/>
            <person name="Malmstrom R."/>
            <person name="Stieglmeier M."/>
            <person name="Klingl A."/>
            <person name="Woyke T."/>
            <person name="Ryan C.M."/>
            <person name="Banfield J.F."/>
        </authorList>
    </citation>
    <scope>NUCLEOTIDE SEQUENCE [LARGE SCALE GENOMIC DNA]</scope>
    <source>
        <strain evidence="1">CG22_combo_CG10-13_8_21_14_all_39_10</strain>
    </source>
</reference>
<feature type="non-terminal residue" evidence="1">
    <location>
        <position position="1"/>
    </location>
</feature>
<sequence length="89" mass="9867">ISNCNKVGDLIKSPESTIVNGVRGITHSCRGLGESTYILLLAPKTNSYYFEIRTSHERSNKANYQKMIDQILSTFKFLEATPSASPISN</sequence>
<comment type="caution">
    <text evidence="1">The sequence shown here is derived from an EMBL/GenBank/DDBJ whole genome shotgun (WGS) entry which is preliminary data.</text>
</comment>
<organism evidence="1 2">
    <name type="scientific">Candidatus Woesebacteria bacterium CG22_combo_CG10-13_8_21_14_all_39_10</name>
    <dbReference type="NCBI Taxonomy" id="1975059"/>
    <lineage>
        <taxon>Bacteria</taxon>
        <taxon>Candidatus Woeseibacteriota</taxon>
    </lineage>
</organism>
<dbReference type="EMBL" id="PCSW01000016">
    <property type="protein sequence ID" value="PIP57904.1"/>
    <property type="molecule type" value="Genomic_DNA"/>
</dbReference>
<accession>A0A2H0BJX3</accession>
<evidence type="ECO:0000313" key="2">
    <source>
        <dbReference type="Proteomes" id="UP000229847"/>
    </source>
</evidence>
<protein>
    <submittedName>
        <fullName evidence="1">Uncharacterized protein</fullName>
    </submittedName>
</protein>
<proteinExistence type="predicted"/>
<dbReference type="AlphaFoldDB" id="A0A2H0BJX3"/>
<evidence type="ECO:0000313" key="1">
    <source>
        <dbReference type="EMBL" id="PIP57904.1"/>
    </source>
</evidence>
<gene>
    <name evidence="1" type="ORF">COX03_00570</name>
</gene>
<dbReference type="Proteomes" id="UP000229847">
    <property type="component" value="Unassembled WGS sequence"/>
</dbReference>
<name>A0A2H0BJX3_9BACT</name>